<evidence type="ECO:0000313" key="1">
    <source>
        <dbReference type="EMBL" id="PWG05959.1"/>
    </source>
</evidence>
<organism evidence="1 2">
    <name type="scientific">Polaribacter aquimarinus</name>
    <dbReference type="NCBI Taxonomy" id="2100726"/>
    <lineage>
        <taxon>Bacteria</taxon>
        <taxon>Pseudomonadati</taxon>
        <taxon>Bacteroidota</taxon>
        <taxon>Flavobacteriia</taxon>
        <taxon>Flavobacteriales</taxon>
        <taxon>Flavobacteriaceae</taxon>
    </lineage>
</organism>
<sequence length="250" mass="29131">MKKNLIIVSLFFFLKTFSQNYAGRVVYKFSVEQALIDSKTIDNKDKKYNGMLRFINKSLENNRFEFELKFQGSESIFLKQESLQNDNNKSYKIANALLKADNVYYSNYKTNRRKISKNVYGENYIVVSELDNLKWSLTNNSKLVGKYKCFKATSYLMIKNNKGIFKKEITAWYAPDIPVNFGPKGYGGLPGLILELIEDNYRYLASKIVIINKKNKIKVNFSEKGKLVTQDELDEIGQTLYKKKKFILQN</sequence>
<evidence type="ECO:0008006" key="3">
    <source>
        <dbReference type="Google" id="ProtNLM"/>
    </source>
</evidence>
<reference evidence="1 2" key="1">
    <citation type="submission" date="2018-05" db="EMBL/GenBank/DDBJ databases">
        <title>Polaribacter aquimarinus sp. nov., isolated from sediment in a sediment of sea.</title>
        <authorList>
            <person name="Lu D."/>
        </authorList>
    </citation>
    <scope>NUCLEOTIDE SEQUENCE [LARGE SCALE GENOMIC DNA]</scope>
    <source>
        <strain evidence="1 2">ZY113</strain>
    </source>
</reference>
<evidence type="ECO:0000313" key="2">
    <source>
        <dbReference type="Proteomes" id="UP000245670"/>
    </source>
</evidence>
<dbReference type="InterPro" id="IPR005901">
    <property type="entry name" value="GLPGLI"/>
</dbReference>
<dbReference type="EMBL" id="QFFG01000002">
    <property type="protein sequence ID" value="PWG05959.1"/>
    <property type="molecule type" value="Genomic_DNA"/>
</dbReference>
<dbReference type="Pfam" id="PF09697">
    <property type="entry name" value="Porph_ging"/>
    <property type="match status" value="1"/>
</dbReference>
<dbReference type="NCBIfam" id="TIGR01200">
    <property type="entry name" value="GLPGLI"/>
    <property type="match status" value="1"/>
</dbReference>
<dbReference type="AlphaFoldDB" id="A0A2U2JC93"/>
<comment type="caution">
    <text evidence="1">The sequence shown here is derived from an EMBL/GenBank/DDBJ whole genome shotgun (WGS) entry which is preliminary data.</text>
</comment>
<proteinExistence type="predicted"/>
<dbReference type="RefSeq" id="WP_109404291.1">
    <property type="nucleotide sequence ID" value="NZ_QFFG01000002.1"/>
</dbReference>
<gene>
    <name evidence="1" type="ORF">DIS07_05850</name>
</gene>
<protein>
    <recommendedName>
        <fullName evidence="3">GLPGLI family protein</fullName>
    </recommendedName>
</protein>
<accession>A0A2U2JC93</accession>
<dbReference type="Proteomes" id="UP000245670">
    <property type="component" value="Unassembled WGS sequence"/>
</dbReference>
<dbReference type="OrthoDB" id="1429333at2"/>
<keyword evidence="2" id="KW-1185">Reference proteome</keyword>
<name>A0A2U2JC93_9FLAO</name>